<evidence type="ECO:0008006" key="3">
    <source>
        <dbReference type="Google" id="ProtNLM"/>
    </source>
</evidence>
<protein>
    <recommendedName>
        <fullName evidence="3">Outer membrane beta-barrel protein</fullName>
    </recommendedName>
</protein>
<evidence type="ECO:0000313" key="2">
    <source>
        <dbReference type="Proteomes" id="UP000464577"/>
    </source>
</evidence>
<evidence type="ECO:0000313" key="1">
    <source>
        <dbReference type="EMBL" id="QHV93678.1"/>
    </source>
</evidence>
<proteinExistence type="predicted"/>
<reference evidence="1 2" key="1">
    <citation type="submission" date="2019-11" db="EMBL/GenBank/DDBJ databases">
        <title>Spirosoma endbachense sp. nov., isolated from a natural salt meadow.</title>
        <authorList>
            <person name="Rojas J."/>
            <person name="Ambika Manirajan B."/>
            <person name="Ratering S."/>
            <person name="Suarez C."/>
            <person name="Geissler-Plaum R."/>
            <person name="Schnell S."/>
        </authorList>
    </citation>
    <scope>NUCLEOTIDE SEQUENCE [LARGE SCALE GENOMIC DNA]</scope>
    <source>
        <strain evidence="1 2">I-24</strain>
    </source>
</reference>
<dbReference type="AlphaFoldDB" id="A0A6P1VMJ9"/>
<name>A0A6P1VMJ9_9BACT</name>
<organism evidence="1 2">
    <name type="scientific">Spirosoma endbachense</name>
    <dbReference type="NCBI Taxonomy" id="2666025"/>
    <lineage>
        <taxon>Bacteria</taxon>
        <taxon>Pseudomonadati</taxon>
        <taxon>Bacteroidota</taxon>
        <taxon>Cytophagia</taxon>
        <taxon>Cytophagales</taxon>
        <taxon>Cytophagaceae</taxon>
        <taxon>Spirosoma</taxon>
    </lineage>
</organism>
<accession>A0A6P1VMJ9</accession>
<sequence length="197" mass="21929">MMKTLQLILLGLLVGIGTALAQQVSPRQSLPILPITISLFAESISLPTIKRIKKGGVGIKVGTEFYYRNRSGSQLIQTLTIGYYHHPQVQDGLFVNSEFGYRKYIGGFFADAFLGGGALLLRPKAPSYERIESTGAYRKASATQLKFMPSAHTGIGYRFPNRAMIFAHYELFGEMPFHNVVLPHQALSIGTRFFIRQ</sequence>
<gene>
    <name evidence="1" type="ORF">GJR95_00895</name>
</gene>
<dbReference type="KEGG" id="senf:GJR95_00895"/>
<keyword evidence="2" id="KW-1185">Reference proteome</keyword>
<dbReference type="EMBL" id="CP045997">
    <property type="protein sequence ID" value="QHV93678.1"/>
    <property type="molecule type" value="Genomic_DNA"/>
</dbReference>
<dbReference type="Proteomes" id="UP000464577">
    <property type="component" value="Chromosome"/>
</dbReference>
<dbReference type="RefSeq" id="WP_162384097.1">
    <property type="nucleotide sequence ID" value="NZ_CP045997.1"/>
</dbReference>